<dbReference type="EMBL" id="JACHWR010000001">
    <property type="protein sequence ID" value="MBB3042085.1"/>
    <property type="molecule type" value="Genomic_DNA"/>
</dbReference>
<reference evidence="1 2" key="1">
    <citation type="submission" date="2020-08" db="EMBL/GenBank/DDBJ databases">
        <title>Sequencing the genomes of 1000 actinobacteria strains.</title>
        <authorList>
            <person name="Klenk H.-P."/>
        </authorList>
    </citation>
    <scope>NUCLEOTIDE SEQUENCE [LARGE SCALE GENOMIC DNA]</scope>
    <source>
        <strain evidence="1 2">DSM 105498</strain>
    </source>
</reference>
<evidence type="ECO:0000313" key="1">
    <source>
        <dbReference type="EMBL" id="MBB3042085.1"/>
    </source>
</evidence>
<dbReference type="Proteomes" id="UP000589626">
    <property type="component" value="Unassembled WGS sequence"/>
</dbReference>
<sequence length="536" mass="58356">MTSAGFDLVTRPWIRARTLDGSVADHALADVLGTAPDLAGLAGEVPTQDAAMQRLLLAVLRRSYPEVRSPREWARLWDAGRFDIDRVRDYLNGHRDRFDLLHPTTPFYQVAELRTAKGELTELARLIPDIPAGHQYFTTRAGDELRSMSFAEAARWIVHCQAYDASGIKSGAVGDERVKNGKGYPIGIAWCGWLGLVVAEGRSLFETLMLNLQAMRTLPPAEVDLPVWERPPQGPGVEVGHELPAGPADLLTWQSRRIRLGHDGQRATGVLIANGDPLHARGLVETEPMTSWRFSEAQTKATQSPTPVYMPRTHRPDRAVWRGLSALLARDDSAARTRAGGWLEWLAELRSAGHLAADHPLRLHTIGMEYGVQSAVIADIADDALNLRLAVLTDEDLTGIAVAGVDDADAAVRALGQLAADLVRASGGGRELAGVSRDDAREQGYAALDPDFRRWIAGLRADTSRNDARTAWQVRVRQVVSTLGHELLDRAAPTAWAGRTDDSGRPINGATAASWFHIDVKKALPLAHPSLEGAVS</sequence>
<dbReference type="Pfam" id="PF09481">
    <property type="entry name" value="CRISPR_Cse1"/>
    <property type="match status" value="1"/>
</dbReference>
<gene>
    <name evidence="1" type="ORF">FHU40_001886</name>
</gene>
<protein>
    <submittedName>
        <fullName evidence="1">CRISPR system Cascade subunit CasA</fullName>
    </submittedName>
</protein>
<dbReference type="AlphaFoldDB" id="A0A7W4VUM4"/>
<comment type="caution">
    <text evidence="1">The sequence shown here is derived from an EMBL/GenBank/DDBJ whole genome shotgun (WGS) entry which is preliminary data.</text>
</comment>
<proteinExistence type="predicted"/>
<accession>A0A7W4VUM4</accession>
<dbReference type="NCBIfam" id="TIGR02547">
    <property type="entry name" value="casA_cse1"/>
    <property type="match status" value="1"/>
</dbReference>
<keyword evidence="2" id="KW-1185">Reference proteome</keyword>
<dbReference type="InterPro" id="IPR013381">
    <property type="entry name" value="CRISPR-assoc_prot_Cse1"/>
</dbReference>
<dbReference type="RefSeq" id="WP_183591911.1">
    <property type="nucleotide sequence ID" value="NZ_JACHWR010000001.1"/>
</dbReference>
<name>A0A7W4VUM4_9ACTN</name>
<dbReference type="Gene3D" id="1.10.132.100">
    <property type="match status" value="1"/>
</dbReference>
<organism evidence="1 2">
    <name type="scientific">Nocardioides soli</name>
    <dbReference type="NCBI Taxonomy" id="1036020"/>
    <lineage>
        <taxon>Bacteria</taxon>
        <taxon>Bacillati</taxon>
        <taxon>Actinomycetota</taxon>
        <taxon>Actinomycetes</taxon>
        <taxon>Propionibacteriales</taxon>
        <taxon>Nocardioidaceae</taxon>
        <taxon>Nocardioides</taxon>
    </lineage>
</organism>
<dbReference type="CDD" id="cd09729">
    <property type="entry name" value="Cse1_I-E"/>
    <property type="match status" value="1"/>
</dbReference>
<evidence type="ECO:0000313" key="2">
    <source>
        <dbReference type="Proteomes" id="UP000589626"/>
    </source>
</evidence>